<keyword evidence="2" id="KW-1185">Reference proteome</keyword>
<dbReference type="Gene3D" id="1.25.10.90">
    <property type="match status" value="1"/>
</dbReference>
<gene>
    <name evidence="1" type="ORF">DFP90_105198</name>
</gene>
<dbReference type="RefSeq" id="WP_115937071.1">
    <property type="nucleotide sequence ID" value="NZ_QRDW01000005.1"/>
</dbReference>
<dbReference type="CDD" id="cd06561">
    <property type="entry name" value="AlkD_like"/>
    <property type="match status" value="1"/>
</dbReference>
<name>A0A3D9HLQ3_9PROT</name>
<accession>A0A3D9HLQ3</accession>
<dbReference type="InterPro" id="IPR016024">
    <property type="entry name" value="ARM-type_fold"/>
</dbReference>
<dbReference type="AlphaFoldDB" id="A0A3D9HLQ3"/>
<dbReference type="PANTHER" id="PTHR34070">
    <property type="entry name" value="ARMADILLO-TYPE FOLD"/>
    <property type="match status" value="1"/>
</dbReference>
<comment type="caution">
    <text evidence="1">The sequence shown here is derived from an EMBL/GenBank/DDBJ whole genome shotgun (WGS) entry which is preliminary data.</text>
</comment>
<organism evidence="1 2">
    <name type="scientific">Aestuariispira insulae</name>
    <dbReference type="NCBI Taxonomy" id="1461337"/>
    <lineage>
        <taxon>Bacteria</taxon>
        <taxon>Pseudomonadati</taxon>
        <taxon>Pseudomonadota</taxon>
        <taxon>Alphaproteobacteria</taxon>
        <taxon>Rhodospirillales</taxon>
        <taxon>Kiloniellaceae</taxon>
        <taxon>Aestuariispira</taxon>
    </lineage>
</organism>
<evidence type="ECO:0000313" key="1">
    <source>
        <dbReference type="EMBL" id="RED49826.1"/>
    </source>
</evidence>
<dbReference type="OrthoDB" id="9775346at2"/>
<dbReference type="EMBL" id="QRDW01000005">
    <property type="protein sequence ID" value="RED49826.1"/>
    <property type="molecule type" value="Genomic_DNA"/>
</dbReference>
<dbReference type="Proteomes" id="UP000256845">
    <property type="component" value="Unassembled WGS sequence"/>
</dbReference>
<protein>
    <submittedName>
        <fullName evidence="1">DNA alkylation repair enzyme</fullName>
    </submittedName>
</protein>
<dbReference type="PANTHER" id="PTHR34070:SF1">
    <property type="entry name" value="DNA ALKYLATION REPAIR PROTEIN"/>
    <property type="match status" value="1"/>
</dbReference>
<dbReference type="Pfam" id="PF08713">
    <property type="entry name" value="DNA_alkylation"/>
    <property type="match status" value="1"/>
</dbReference>
<dbReference type="SUPFAM" id="SSF48371">
    <property type="entry name" value="ARM repeat"/>
    <property type="match status" value="1"/>
</dbReference>
<reference evidence="1 2" key="1">
    <citation type="submission" date="2018-07" db="EMBL/GenBank/DDBJ databases">
        <title>Genomic Encyclopedia of Type Strains, Phase III (KMG-III): the genomes of soil and plant-associated and newly described type strains.</title>
        <authorList>
            <person name="Whitman W."/>
        </authorList>
    </citation>
    <scope>NUCLEOTIDE SEQUENCE [LARGE SCALE GENOMIC DNA]</scope>
    <source>
        <strain evidence="1 2">CECT 8488</strain>
    </source>
</reference>
<proteinExistence type="predicted"/>
<sequence length="220" mass="25051">MSEALQALCAALQAQGTAERADWDRQYHKSDLDHWGVKQPDLDKCVRAQAKLLSREEILTLAEALWQPPVWDCRIAAGKLLALPRVKASDALWKYLTRHLPEMTGWAVMDIHAKAAGKCLLADPGLLDEVEEWTREPSFWMRRAALVLTLPFAARGRDPERILGWAAGYVSDREWFIQKAIGWWLRTLSKHNPARVEEFLDAHGDQLMAVARREATKYLA</sequence>
<evidence type="ECO:0000313" key="2">
    <source>
        <dbReference type="Proteomes" id="UP000256845"/>
    </source>
</evidence>
<dbReference type="InterPro" id="IPR014825">
    <property type="entry name" value="DNA_alkylation"/>
</dbReference>